<keyword evidence="11" id="KW-0472">Membrane</keyword>
<comment type="catalytic activity">
    <reaction evidence="9 10">
        <text>L-arginyl-[protein] + NAD(+) = N(omega)-(ADP-D-ribosyl)-L-arginyl-[protein] + nicotinamide + H(+)</text>
        <dbReference type="Rhea" id="RHEA:19149"/>
        <dbReference type="Rhea" id="RHEA-COMP:10532"/>
        <dbReference type="Rhea" id="RHEA-COMP:15087"/>
        <dbReference type="ChEBI" id="CHEBI:15378"/>
        <dbReference type="ChEBI" id="CHEBI:17154"/>
        <dbReference type="ChEBI" id="CHEBI:29965"/>
        <dbReference type="ChEBI" id="CHEBI:57540"/>
        <dbReference type="ChEBI" id="CHEBI:142554"/>
        <dbReference type="EC" id="2.4.2.31"/>
    </reaction>
</comment>
<dbReference type="GO" id="GO:0106274">
    <property type="term" value="F:NAD+-protein-arginine ADP-ribosyltransferase activity"/>
    <property type="evidence" value="ECO:0007669"/>
    <property type="project" value="UniProtKB-EC"/>
</dbReference>
<keyword evidence="8" id="KW-1015">Disulfide bond</keyword>
<feature type="transmembrane region" description="Helical" evidence="11">
    <location>
        <begin position="29"/>
        <end position="51"/>
    </location>
</feature>
<dbReference type="Proteomes" id="UP000472263">
    <property type="component" value="Chromosome 1"/>
</dbReference>
<dbReference type="GeneTree" id="ENSGT01030000234601"/>
<keyword evidence="6 10" id="KW-0521">NADP</keyword>
<dbReference type="GO" id="GO:0003950">
    <property type="term" value="F:NAD+ poly-ADP-ribosyltransferase activity"/>
    <property type="evidence" value="ECO:0007669"/>
    <property type="project" value="TreeGrafter"/>
</dbReference>
<feature type="transmembrane region" description="Helical" evidence="11">
    <location>
        <begin position="302"/>
        <end position="324"/>
    </location>
</feature>
<dbReference type="InterPro" id="IPR000768">
    <property type="entry name" value="ART"/>
</dbReference>
<evidence type="ECO:0000256" key="7">
    <source>
        <dbReference type="ARBA" id="ARBA00023027"/>
    </source>
</evidence>
<dbReference type="Gene3D" id="3.90.176.10">
    <property type="entry name" value="Toxin ADP-ribosyltransferase, Chain A, domain 1"/>
    <property type="match status" value="1"/>
</dbReference>
<dbReference type="GO" id="GO:0016779">
    <property type="term" value="F:nucleotidyltransferase activity"/>
    <property type="evidence" value="ECO:0007669"/>
    <property type="project" value="UniProtKB-KW"/>
</dbReference>
<evidence type="ECO:0000256" key="4">
    <source>
        <dbReference type="ARBA" id="ARBA00022695"/>
    </source>
</evidence>
<dbReference type="PROSITE" id="PS51996">
    <property type="entry name" value="TR_MART"/>
    <property type="match status" value="1"/>
</dbReference>
<reference evidence="12" key="1">
    <citation type="submission" date="2019-06" db="EMBL/GenBank/DDBJ databases">
        <authorList>
            <consortium name="Wellcome Sanger Institute Data Sharing"/>
        </authorList>
    </citation>
    <scope>NUCLEOTIDE SEQUENCE [LARGE SCALE GENOMIC DNA]</scope>
</reference>
<evidence type="ECO:0000256" key="6">
    <source>
        <dbReference type="ARBA" id="ARBA00022857"/>
    </source>
</evidence>
<keyword evidence="11" id="KW-0812">Transmembrane</keyword>
<dbReference type="Ensembl" id="ENSMMDT00005043668.1">
    <property type="protein sequence ID" value="ENSMMDP00005042801.1"/>
    <property type="gene ID" value="ENSMMDG00005019708.1"/>
</dbReference>
<keyword evidence="5" id="KW-0732">Signal</keyword>
<organism evidence="12 13">
    <name type="scientific">Myripristis murdjan</name>
    <name type="common">pinecone soldierfish</name>
    <dbReference type="NCBI Taxonomy" id="586833"/>
    <lineage>
        <taxon>Eukaryota</taxon>
        <taxon>Metazoa</taxon>
        <taxon>Chordata</taxon>
        <taxon>Craniata</taxon>
        <taxon>Vertebrata</taxon>
        <taxon>Euteleostomi</taxon>
        <taxon>Actinopterygii</taxon>
        <taxon>Neopterygii</taxon>
        <taxon>Teleostei</taxon>
        <taxon>Neoteleostei</taxon>
        <taxon>Acanthomorphata</taxon>
        <taxon>Holocentriformes</taxon>
        <taxon>Holocentridae</taxon>
        <taxon>Myripristis</taxon>
    </lineage>
</organism>
<keyword evidence="4" id="KW-0548">Nucleotidyltransferase</keyword>
<dbReference type="PANTHER" id="PTHR10339">
    <property type="entry name" value="ADP-RIBOSYLTRANSFERASE"/>
    <property type="match status" value="1"/>
</dbReference>
<dbReference type="SUPFAM" id="SSF56399">
    <property type="entry name" value="ADP-ribosylation"/>
    <property type="match status" value="1"/>
</dbReference>
<dbReference type="EC" id="2.4.2.31" evidence="10"/>
<name>A0A668ACY6_9TELE</name>
<dbReference type="Pfam" id="PF01129">
    <property type="entry name" value="ART"/>
    <property type="match status" value="1"/>
</dbReference>
<protein>
    <recommendedName>
        <fullName evidence="10">NAD(P)(+)--arginine ADP-ribosyltransferase</fullName>
        <ecNumber evidence="10">2.4.2.31</ecNumber>
    </recommendedName>
    <alternativeName>
        <fullName evidence="10">Mono(ADP-ribosyl)transferase</fullName>
    </alternativeName>
</protein>
<evidence type="ECO:0000256" key="11">
    <source>
        <dbReference type="SAM" id="Phobius"/>
    </source>
</evidence>
<keyword evidence="7 10" id="KW-0520">NAD</keyword>
<evidence type="ECO:0000256" key="1">
    <source>
        <dbReference type="ARBA" id="ARBA00009558"/>
    </source>
</evidence>
<keyword evidence="13" id="KW-1185">Reference proteome</keyword>
<evidence type="ECO:0000256" key="2">
    <source>
        <dbReference type="ARBA" id="ARBA00022676"/>
    </source>
</evidence>
<accession>A0A668ACY6</accession>
<dbReference type="FunFam" id="3.90.176.10:FF:000001">
    <property type="entry name" value="NAD(P)(+)--arginine ADP-ribosyltransferase"/>
    <property type="match status" value="1"/>
</dbReference>
<evidence type="ECO:0000256" key="8">
    <source>
        <dbReference type="ARBA" id="ARBA00023157"/>
    </source>
</evidence>
<keyword evidence="3 10" id="KW-0808">Transferase</keyword>
<reference evidence="12" key="3">
    <citation type="submission" date="2025-09" db="UniProtKB">
        <authorList>
            <consortium name="Ensembl"/>
        </authorList>
    </citation>
    <scope>IDENTIFICATION</scope>
</reference>
<evidence type="ECO:0000313" key="13">
    <source>
        <dbReference type="Proteomes" id="UP000472263"/>
    </source>
</evidence>
<dbReference type="InParanoid" id="A0A668ACY6"/>
<dbReference type="PANTHER" id="PTHR10339:SF29">
    <property type="entry name" value="NAD(P)(+)--ARGININE ADP-RIBOSYLTRANSFERASE"/>
    <property type="match status" value="1"/>
</dbReference>
<evidence type="ECO:0000256" key="3">
    <source>
        <dbReference type="ARBA" id="ARBA00022679"/>
    </source>
</evidence>
<dbReference type="InterPro" id="IPR050999">
    <property type="entry name" value="ADP-ribosyltransferase_ARG"/>
</dbReference>
<evidence type="ECO:0000256" key="9">
    <source>
        <dbReference type="ARBA" id="ARBA00047597"/>
    </source>
</evidence>
<keyword evidence="2 10" id="KW-0328">Glycosyltransferase</keyword>
<reference evidence="12" key="2">
    <citation type="submission" date="2025-08" db="UniProtKB">
        <authorList>
            <consortium name="Ensembl"/>
        </authorList>
    </citation>
    <scope>IDENTIFICATION</scope>
</reference>
<comment type="similarity">
    <text evidence="1 10">Belongs to the Arg-specific ADP-ribosyltransferase family.</text>
</comment>
<dbReference type="PRINTS" id="PR00970">
    <property type="entry name" value="RIBTRNSFRASE"/>
</dbReference>
<evidence type="ECO:0000256" key="5">
    <source>
        <dbReference type="ARBA" id="ARBA00022729"/>
    </source>
</evidence>
<evidence type="ECO:0000313" key="12">
    <source>
        <dbReference type="Ensembl" id="ENSMMDP00005042801.1"/>
    </source>
</evidence>
<proteinExistence type="inferred from homology"/>
<dbReference type="AlphaFoldDB" id="A0A668ACY6"/>
<evidence type="ECO:0000256" key="10">
    <source>
        <dbReference type="RuleBase" id="RU361228"/>
    </source>
</evidence>
<keyword evidence="11" id="KW-1133">Transmembrane helix</keyword>
<sequence length="352" mass="39725">MYHTEILIFVTQVQFFLADLFANPGAVCFTAVMNGNMLTFALLGFLLVWMLPADRPLSGPIPLSMVEDAVDDMYAGCTDHMMRRVKDKFMKIETSAMFGKAWQSAENCANEKLRHQDKNGILTKDHIQAICLYTSDYMIDSNQMFYELFNTVTRTGRKKYTTSFEFHAFHFLLTSAVQTLKNSQSTIKPTYRRTHSVFTGKVNTIMRFGSFTSSSFSTDLKHFGNKSCFEIWTNLGASLGKYSVFDDEDEVLIPPYEMFKITKKVKDAPSCEVTYTLRSNLNCVYNRESNTLHPISAVPVDGFLLIIIISSIAIVSLMLTLVIVKVLENRKETAAYSVSSMHSAPYSSGVVI</sequence>